<dbReference type="SUPFAM" id="SSF48726">
    <property type="entry name" value="Immunoglobulin"/>
    <property type="match status" value="1"/>
</dbReference>
<dbReference type="FunFam" id="2.10.25.10:FF:000472">
    <property type="entry name" value="Uncharacterized protein, isoform A"/>
    <property type="match status" value="1"/>
</dbReference>
<feature type="domain" description="Link" evidence="25">
    <location>
        <begin position="592"/>
        <end position="688"/>
    </location>
</feature>
<evidence type="ECO:0000256" key="16">
    <source>
        <dbReference type="PROSITE-ProRule" id="PRU00076"/>
    </source>
</evidence>
<dbReference type="SUPFAM" id="SSF57535">
    <property type="entry name" value="Complement control module/SCR domain"/>
    <property type="match status" value="1"/>
</dbReference>
<dbReference type="Pfam" id="PF07686">
    <property type="entry name" value="V-set"/>
    <property type="match status" value="1"/>
</dbReference>
<feature type="region of interest" description="Disordered" evidence="19">
    <location>
        <begin position="759"/>
        <end position="820"/>
    </location>
</feature>
<dbReference type="EMBL" id="JAACNH010000006">
    <property type="protein sequence ID" value="KAG8440667.1"/>
    <property type="molecule type" value="Genomic_DNA"/>
</dbReference>
<dbReference type="InterPro" id="IPR035976">
    <property type="entry name" value="Sushi/SCR/CCP_sf"/>
</dbReference>
<feature type="disulfide bond" evidence="18">
    <location>
        <begin position="199"/>
        <end position="220"/>
    </location>
</feature>
<feature type="domain" description="Ig-like" evidence="23">
    <location>
        <begin position="34"/>
        <end position="149"/>
    </location>
</feature>
<dbReference type="InterPro" id="IPR000436">
    <property type="entry name" value="Sushi_SCR_CCP_dom"/>
</dbReference>
<keyword evidence="8" id="KW-0654">Proteoglycan</keyword>
<evidence type="ECO:0000256" key="15">
    <source>
        <dbReference type="ARBA" id="ARBA00042947"/>
    </source>
</evidence>
<feature type="domain" description="EGF-like" evidence="21">
    <location>
        <begin position="1468"/>
        <end position="1504"/>
    </location>
</feature>
<gene>
    <name evidence="26" type="ORF">GDO86_006422</name>
</gene>
<evidence type="ECO:0000256" key="12">
    <source>
        <dbReference type="ARBA" id="ARBA00023319"/>
    </source>
</evidence>
<keyword evidence="27" id="KW-1185">Reference proteome</keyword>
<dbReference type="PROSITE" id="PS50041">
    <property type="entry name" value="C_TYPE_LECTIN_2"/>
    <property type="match status" value="1"/>
</dbReference>
<dbReference type="CDD" id="cd03517">
    <property type="entry name" value="Link_domain_CSPGs_modules_1_3"/>
    <property type="match status" value="2"/>
</dbReference>
<feature type="disulfide bond" evidence="16">
    <location>
        <begin position="1435"/>
        <end position="1445"/>
    </location>
</feature>
<feature type="domain" description="C-type lectin" evidence="22">
    <location>
        <begin position="1517"/>
        <end position="1631"/>
    </location>
</feature>
<accession>A0A8T2JAS2</accession>
<dbReference type="Proteomes" id="UP000812440">
    <property type="component" value="Chromosome 3"/>
</dbReference>
<dbReference type="FunFam" id="3.10.100.10:FF:000001">
    <property type="entry name" value="Hyaluronan proteoglycan link protein 1"/>
    <property type="match status" value="1"/>
</dbReference>
<keyword evidence="11" id="KW-0373">Hyaluronic acid</keyword>
<dbReference type="CDD" id="cd00033">
    <property type="entry name" value="CCP"/>
    <property type="match status" value="1"/>
</dbReference>
<dbReference type="PROSITE" id="PS01241">
    <property type="entry name" value="LINK_1"/>
    <property type="match status" value="3"/>
</dbReference>
<evidence type="ECO:0000256" key="9">
    <source>
        <dbReference type="ARBA" id="ARBA00023157"/>
    </source>
</evidence>
<dbReference type="InterPro" id="IPR013106">
    <property type="entry name" value="Ig_V-set"/>
</dbReference>
<dbReference type="InterPro" id="IPR016186">
    <property type="entry name" value="C-type_lectin-like/link_sf"/>
</dbReference>
<dbReference type="SUPFAM" id="SSF57196">
    <property type="entry name" value="EGF/Laminin"/>
    <property type="match status" value="1"/>
</dbReference>
<feature type="domain" description="Link" evidence="25">
    <location>
        <begin position="254"/>
        <end position="350"/>
    </location>
</feature>
<dbReference type="GO" id="GO:0045202">
    <property type="term" value="C:synapse"/>
    <property type="evidence" value="ECO:0007669"/>
    <property type="project" value="TreeGrafter"/>
</dbReference>
<dbReference type="InterPro" id="IPR013783">
    <property type="entry name" value="Ig-like_fold"/>
</dbReference>
<evidence type="ECO:0000256" key="14">
    <source>
        <dbReference type="ARBA" id="ARBA00039399"/>
    </source>
</evidence>
<dbReference type="FunFam" id="2.10.70.10:FF:000003">
    <property type="entry name" value="Versican core protein"/>
    <property type="match status" value="1"/>
</dbReference>
<dbReference type="SMART" id="SM00409">
    <property type="entry name" value="IG"/>
    <property type="match status" value="1"/>
</dbReference>
<dbReference type="PROSITE" id="PS50835">
    <property type="entry name" value="IG_LIKE"/>
    <property type="match status" value="1"/>
</dbReference>
<feature type="disulfide bond" evidence="18">
    <location>
        <begin position="537"/>
        <end position="558"/>
    </location>
</feature>
<evidence type="ECO:0000256" key="5">
    <source>
        <dbReference type="ARBA" id="ARBA00022723"/>
    </source>
</evidence>
<evidence type="ECO:0000256" key="11">
    <source>
        <dbReference type="ARBA" id="ARBA00023290"/>
    </source>
</evidence>
<evidence type="ECO:0000259" key="23">
    <source>
        <dbReference type="PROSITE" id="PS50835"/>
    </source>
</evidence>
<dbReference type="SUPFAM" id="SSF56436">
    <property type="entry name" value="C-type lectin-like"/>
    <property type="match status" value="5"/>
</dbReference>
<dbReference type="PROSITE" id="PS00022">
    <property type="entry name" value="EGF_1"/>
    <property type="match status" value="2"/>
</dbReference>
<dbReference type="PANTHER" id="PTHR22804:SF42">
    <property type="entry name" value="AGGRECAN CORE PROTEIN"/>
    <property type="match status" value="1"/>
</dbReference>
<dbReference type="Pfam" id="PF00008">
    <property type="entry name" value="EGF"/>
    <property type="match status" value="1"/>
</dbReference>
<evidence type="ECO:0000259" key="22">
    <source>
        <dbReference type="PROSITE" id="PS50041"/>
    </source>
</evidence>
<keyword evidence="3" id="KW-0964">Secreted</keyword>
<dbReference type="SMART" id="SM00406">
    <property type="entry name" value="IGv"/>
    <property type="match status" value="1"/>
</dbReference>
<evidence type="ECO:0000256" key="18">
    <source>
        <dbReference type="PROSITE-ProRule" id="PRU00323"/>
    </source>
</evidence>
<feature type="domain" description="EGF-like" evidence="21">
    <location>
        <begin position="1431"/>
        <end position="1466"/>
    </location>
</feature>
<dbReference type="PROSITE" id="PS00290">
    <property type="entry name" value="IG_MHC"/>
    <property type="match status" value="1"/>
</dbReference>
<dbReference type="PRINTS" id="PR01265">
    <property type="entry name" value="LINKMODULE"/>
</dbReference>
<feature type="domain" description="Link" evidence="25">
    <location>
        <begin position="153"/>
        <end position="248"/>
    </location>
</feature>
<dbReference type="Gene3D" id="2.10.25.10">
    <property type="entry name" value="Laminin"/>
    <property type="match status" value="2"/>
</dbReference>
<dbReference type="Gene3D" id="3.10.100.10">
    <property type="entry name" value="Mannose-Binding Protein A, subunit A"/>
    <property type="match status" value="5"/>
</dbReference>
<sequence length="1722" mass="184105">MTTLLLVFVCLRVISAAISVEVSDQSNALSVIIPGDFPLDIQLGHPLTIPCFFINALEDVTVAPSTAPVTPRIKWSKYVKGRETVLLIAKDGHVRINDAYKARISMPNYPLAPADVSLEIANVLTNDSGTYRCEVMHGIEDSQDTVEVNVKGIVFHYRAISTRYTLDFENAKKACIQNSATIATPEQLQAAYDDGYHQCDAGWLSDQTVRYPIHNPREECFGDKEMFPGVRTYGVRETDETYDVYCYAEKMQGEVFYTTSSEKFTFQEAEKRCQSLGARLATTGELYLAWQTGMDVCSAGWLGDRSVRYPISISRPNCGGNLVGVRTVYLHPNQTGYPDPHSRYDAICYKAGPDEDGNITIQTVTQPSIEIILQPNATEEEARGSIATLEPLNYTLTPTDLEEFFTATPEIVATPEIAPTEGPFENITEEILLLENITALPTSEAPGTADEVTFSEGPELIATTFTEELIVPATAAPAEAEPEKNISKTGVLFHYRAASSRYSLNFTQAKQACLDNNAVIASPAQLQAAYEAGFDQCDAGWISDQTVRYPIVTPRENCNGDMNGFPGVRNYGVMHPAELFDVYCYIDQLHGEVFFATQPNQFTFQEAQEFCESRNATLASTGQLYAAWKMGLDKCRAGWLSDGSIRYPIITPRKVCGGDKPGVRTVYIHPNQTGFPDPLSKHHAFCFRAHPFMEKIPSTPSIEEELIVTQVIPQLEGLPSGDITTVEMEVATEFENQTDDWLVNITVIPTNESLLTVSPSAVPPVSPVPEDVIEESSSGVSGISGEPSGVPSGEELESSVDVSGVELPSGEPSGSGISSGVDISGEEVSGVEESGFPSGIDISGVSGLPSADISGELPSGEPDISGQISGLPSGIEDISGEGSVPIETSGFTSGIPEVRGESSGMELISGSASGIEFVSGLPSGVEDISGIPSGFPTITHVETTLIEVVTKPTETQEEGKGEIEFSASSGLELSGDLSGLEVSGQLSGFDISGVTSTEIESSGDHSGVSYTSGDISGELSGIIDISGDVSGMTDFSGELSGGRDFSGEVSGIPDVSGDLSGISGESSGLISGDYSGDVSISGDMSGTIEISGEPSGILDISGDVSGEPSGVTLVDETLIELSQPIKTEEEGKGSVFSGFYSGDIDSSGDISGILDVSGVSSGFIDTSGFVSGFITSGDVGVSGLYSGVTDTSGDISGIESGLPSGSDDLSGLQSGLPTISHVDSTLVELSTKAPISQEAGEGQSGIMEISGFLSGDASGVTEFSGLTSGTHEGSLEMSGFPEITLITEGYIEAVTKPSVSQELAGVTFPYIIETSASGDTETSAVHETSGTSQTSGIQETSLEGSTDVSSGHVIIFSQEHSGETSVPEIIISTTKPESELKLVPKIPEEALQETELVTSLTTDEKPIATLPPTATEIIPHILPDVIESEGIFGSCADLPCGAGTCVEKDGKINCLCPAGFGGDFCNIDIDECHSSPCVNGATCVDGIDSFKCLCLPSYGGDLCQIDLEVCEEGWTKFQGHCYKHFPERETWVDAENVCRYHQSHLASILSPEEQEFVNGNAQDYQWIGLNDKTIENDFRWSDGNPLQYENWRPNQPDNFFTTGEDCVVMIWHERGEWNDVPCNYHLPFTCKKGTVACGDPPAVQNANTLGRKKDRYEISSLVRYQCKQGYLQRHVPIIRCLPSGFWDEPRIQCLDLSTYRRHKRNPRSRSRAIARAAQEKAH</sequence>
<evidence type="ECO:0000256" key="10">
    <source>
        <dbReference type="ARBA" id="ARBA00023180"/>
    </source>
</evidence>
<feature type="region of interest" description="Disordered" evidence="19">
    <location>
        <begin position="1317"/>
        <end position="1348"/>
    </location>
</feature>
<dbReference type="PROSITE" id="PS01186">
    <property type="entry name" value="EGF_2"/>
    <property type="match status" value="1"/>
</dbReference>
<dbReference type="FunFam" id="3.10.100.10:FF:000003">
    <property type="entry name" value="Versican core protein"/>
    <property type="match status" value="1"/>
</dbReference>
<keyword evidence="5" id="KW-0479">Metal-binding</keyword>
<dbReference type="GO" id="GO:0005615">
    <property type="term" value="C:extracellular space"/>
    <property type="evidence" value="ECO:0007669"/>
    <property type="project" value="TreeGrafter"/>
</dbReference>
<protein>
    <recommendedName>
        <fullName evidence="14">Aggrecan core protein</fullName>
    </recommendedName>
    <alternativeName>
        <fullName evidence="15">Cartilage-specific proteoglycan core protein</fullName>
    </alternativeName>
</protein>
<dbReference type="SMART" id="SM00181">
    <property type="entry name" value="EGF"/>
    <property type="match status" value="2"/>
</dbReference>
<dbReference type="GO" id="GO:0010001">
    <property type="term" value="P:glial cell differentiation"/>
    <property type="evidence" value="ECO:0007669"/>
    <property type="project" value="TreeGrafter"/>
</dbReference>
<evidence type="ECO:0000313" key="26">
    <source>
        <dbReference type="EMBL" id="KAG8440667.1"/>
    </source>
</evidence>
<dbReference type="PROSITE" id="PS50963">
    <property type="entry name" value="LINK_2"/>
    <property type="match status" value="4"/>
</dbReference>
<keyword evidence="12" id="KW-0393">Immunoglobulin domain</keyword>
<dbReference type="InterPro" id="IPR016187">
    <property type="entry name" value="CTDL_fold"/>
</dbReference>
<dbReference type="PROSITE" id="PS50026">
    <property type="entry name" value="EGF_3"/>
    <property type="match status" value="2"/>
</dbReference>
<dbReference type="Pfam" id="PF00059">
    <property type="entry name" value="Lectin_C"/>
    <property type="match status" value="1"/>
</dbReference>
<keyword evidence="6 20" id="KW-0732">Signal</keyword>
<dbReference type="InterPro" id="IPR050691">
    <property type="entry name" value="Hyaluronan_bind_Proteoglycan"/>
</dbReference>
<keyword evidence="4" id="KW-0272">Extracellular matrix</keyword>
<dbReference type="GO" id="GO:0005509">
    <property type="term" value="F:calcium ion binding"/>
    <property type="evidence" value="ECO:0007669"/>
    <property type="project" value="InterPro"/>
</dbReference>
<comment type="similarity">
    <text evidence="13">Belongs to the HAPLN family.</text>
</comment>
<evidence type="ECO:0000259" key="24">
    <source>
        <dbReference type="PROSITE" id="PS50923"/>
    </source>
</evidence>
<dbReference type="PROSITE" id="PS00010">
    <property type="entry name" value="ASX_HYDROXYL"/>
    <property type="match status" value="1"/>
</dbReference>
<dbReference type="Gene3D" id="2.10.70.10">
    <property type="entry name" value="Complement Module, domain 1"/>
    <property type="match status" value="1"/>
</dbReference>
<feature type="disulfide bond" evidence="16">
    <location>
        <begin position="1494"/>
        <end position="1503"/>
    </location>
</feature>
<feature type="disulfide bond" evidence="18">
    <location>
        <begin position="297"/>
        <end position="318"/>
    </location>
</feature>
<feature type="disulfide bond" evidence="18">
    <location>
        <begin position="635"/>
        <end position="656"/>
    </location>
</feature>
<dbReference type="GO" id="GO:0007417">
    <property type="term" value="P:central nervous system development"/>
    <property type="evidence" value="ECO:0007669"/>
    <property type="project" value="TreeGrafter"/>
</dbReference>
<dbReference type="Pfam" id="PF00084">
    <property type="entry name" value="Sushi"/>
    <property type="match status" value="1"/>
</dbReference>
<dbReference type="SMART" id="SM00034">
    <property type="entry name" value="CLECT"/>
    <property type="match status" value="1"/>
</dbReference>
<evidence type="ECO:0000313" key="27">
    <source>
        <dbReference type="Proteomes" id="UP000812440"/>
    </source>
</evidence>
<dbReference type="InterPro" id="IPR018097">
    <property type="entry name" value="EGF_Ca-bd_CS"/>
</dbReference>
<dbReference type="InterPro" id="IPR000538">
    <property type="entry name" value="Link_dom"/>
</dbReference>
<dbReference type="GO" id="GO:0002052">
    <property type="term" value="P:positive regulation of neuroblast proliferation"/>
    <property type="evidence" value="ECO:0007669"/>
    <property type="project" value="TreeGrafter"/>
</dbReference>
<evidence type="ECO:0000256" key="20">
    <source>
        <dbReference type="SAM" id="SignalP"/>
    </source>
</evidence>
<dbReference type="CDD" id="cd00054">
    <property type="entry name" value="EGF_CA"/>
    <property type="match status" value="1"/>
</dbReference>
<comment type="similarity">
    <text evidence="2">Belongs to the aggrecan/versican proteoglycan family.</text>
</comment>
<feature type="domain" description="Link" evidence="25">
    <location>
        <begin position="491"/>
        <end position="586"/>
    </location>
</feature>
<dbReference type="InterPro" id="IPR003006">
    <property type="entry name" value="Ig/MHC_CS"/>
</dbReference>
<dbReference type="PROSITE" id="PS00615">
    <property type="entry name" value="C_TYPE_LECTIN_1"/>
    <property type="match status" value="1"/>
</dbReference>
<keyword evidence="16" id="KW-0245">EGF-like domain</keyword>
<feature type="domain" description="Sushi" evidence="24">
    <location>
        <begin position="1635"/>
        <end position="1695"/>
    </location>
</feature>
<dbReference type="SMART" id="SM00179">
    <property type="entry name" value="EGF_CA"/>
    <property type="match status" value="1"/>
</dbReference>
<evidence type="ECO:0000256" key="3">
    <source>
        <dbReference type="ARBA" id="ARBA00022525"/>
    </source>
</evidence>
<dbReference type="GO" id="GO:0072534">
    <property type="term" value="C:perineuronal net"/>
    <property type="evidence" value="ECO:0007669"/>
    <property type="project" value="TreeGrafter"/>
</dbReference>
<keyword evidence="17" id="KW-0768">Sushi</keyword>
<feature type="compositionally biased region" description="Low complexity" evidence="19">
    <location>
        <begin position="775"/>
        <end position="820"/>
    </location>
</feature>
<keyword evidence="10" id="KW-0325">Glycoprotein</keyword>
<dbReference type="InterPro" id="IPR033987">
    <property type="entry name" value="CSPG_CTLD"/>
</dbReference>
<dbReference type="CDD" id="cd03520">
    <property type="entry name" value="Link_domain_CSPGs_modules_2_4"/>
    <property type="match status" value="2"/>
</dbReference>
<evidence type="ECO:0000259" key="21">
    <source>
        <dbReference type="PROSITE" id="PS50026"/>
    </source>
</evidence>
<dbReference type="InterPro" id="IPR003599">
    <property type="entry name" value="Ig_sub"/>
</dbReference>
<dbReference type="GO" id="GO:0005540">
    <property type="term" value="F:hyaluronic acid binding"/>
    <property type="evidence" value="ECO:0007669"/>
    <property type="project" value="UniProtKB-KW"/>
</dbReference>
<evidence type="ECO:0000256" key="7">
    <source>
        <dbReference type="ARBA" id="ARBA00022737"/>
    </source>
</evidence>
<evidence type="ECO:0000256" key="2">
    <source>
        <dbReference type="ARBA" id="ARBA00006838"/>
    </source>
</evidence>
<evidence type="ECO:0000256" key="17">
    <source>
        <dbReference type="PROSITE-ProRule" id="PRU00302"/>
    </source>
</evidence>
<evidence type="ECO:0000256" key="13">
    <source>
        <dbReference type="ARBA" id="ARBA00038272"/>
    </source>
</evidence>
<dbReference type="Gene3D" id="2.60.40.10">
    <property type="entry name" value="Immunoglobulins"/>
    <property type="match status" value="1"/>
</dbReference>
<dbReference type="PROSITE" id="PS01187">
    <property type="entry name" value="EGF_CA"/>
    <property type="match status" value="1"/>
</dbReference>
<evidence type="ECO:0000256" key="4">
    <source>
        <dbReference type="ARBA" id="ARBA00022530"/>
    </source>
</evidence>
<evidence type="ECO:0000256" key="6">
    <source>
        <dbReference type="ARBA" id="ARBA00022729"/>
    </source>
</evidence>
<dbReference type="Pfam" id="PF00193">
    <property type="entry name" value="Xlink"/>
    <property type="match status" value="4"/>
</dbReference>
<dbReference type="GO" id="GO:0007155">
    <property type="term" value="P:cell adhesion"/>
    <property type="evidence" value="ECO:0007669"/>
    <property type="project" value="InterPro"/>
</dbReference>
<dbReference type="SMART" id="SM00032">
    <property type="entry name" value="CCP"/>
    <property type="match status" value="1"/>
</dbReference>
<feature type="signal peptide" evidence="20">
    <location>
        <begin position="1"/>
        <end position="16"/>
    </location>
</feature>
<dbReference type="FunFam" id="3.10.100.10:FF:000009">
    <property type="entry name" value="Aggrecan core protein"/>
    <property type="match status" value="1"/>
</dbReference>
<feature type="chain" id="PRO_5035802372" description="Aggrecan core protein" evidence="20">
    <location>
        <begin position="17"/>
        <end position="1722"/>
    </location>
</feature>
<keyword evidence="9 16" id="KW-1015">Disulfide bond</keyword>
<dbReference type="SMART" id="SM00445">
    <property type="entry name" value="LINK"/>
    <property type="match status" value="4"/>
</dbReference>
<feature type="disulfide bond" evidence="17">
    <location>
        <begin position="1637"/>
        <end position="1680"/>
    </location>
</feature>
<dbReference type="FunFam" id="3.10.100.10:FF:000002">
    <property type="entry name" value="Hyaluronan proteoglycan link protein 1"/>
    <property type="match status" value="1"/>
</dbReference>
<evidence type="ECO:0000256" key="19">
    <source>
        <dbReference type="SAM" id="MobiDB-lite"/>
    </source>
</evidence>
<comment type="caution">
    <text evidence="26">The sequence shown here is derived from an EMBL/GenBank/DDBJ whole genome shotgun (WGS) entry which is preliminary data.</text>
</comment>
<dbReference type="GO" id="GO:0001501">
    <property type="term" value="P:skeletal system development"/>
    <property type="evidence" value="ECO:0007669"/>
    <property type="project" value="TreeGrafter"/>
</dbReference>
<dbReference type="PANTHER" id="PTHR22804">
    <property type="entry name" value="AGGRECAN/VERSICAN PROTEOGLYCAN"/>
    <property type="match status" value="1"/>
</dbReference>
<dbReference type="CDD" id="cd03588">
    <property type="entry name" value="CLECT_CSPGs"/>
    <property type="match status" value="1"/>
</dbReference>
<dbReference type="InterPro" id="IPR018378">
    <property type="entry name" value="C-type_lectin_CS"/>
</dbReference>
<reference evidence="26" key="1">
    <citation type="thesis" date="2020" institute="ProQuest LLC" country="789 East Eisenhower Parkway, Ann Arbor, MI, USA">
        <title>Comparative Genomics and Chromosome Evolution.</title>
        <authorList>
            <person name="Mudd A.B."/>
        </authorList>
    </citation>
    <scope>NUCLEOTIDE SEQUENCE</scope>
    <source>
        <strain evidence="26">Female2</strain>
        <tissue evidence="26">Blood</tissue>
    </source>
</reference>
<comment type="caution">
    <text evidence="16">Lacks conserved residue(s) required for the propagation of feature annotation.</text>
</comment>
<dbReference type="InterPro" id="IPR001304">
    <property type="entry name" value="C-type_lectin-like"/>
</dbReference>
<dbReference type="PROSITE" id="PS50923">
    <property type="entry name" value="SUSHI"/>
    <property type="match status" value="1"/>
</dbReference>
<keyword evidence="7" id="KW-0677">Repeat</keyword>
<dbReference type="InterPro" id="IPR000152">
    <property type="entry name" value="EGF-type_Asp/Asn_hydroxyl_site"/>
</dbReference>
<evidence type="ECO:0000259" key="25">
    <source>
        <dbReference type="PROSITE" id="PS50963"/>
    </source>
</evidence>
<name>A0A8T2JAS2_9PIPI</name>
<dbReference type="InterPro" id="IPR007110">
    <property type="entry name" value="Ig-like_dom"/>
</dbReference>
<dbReference type="InterPro" id="IPR036179">
    <property type="entry name" value="Ig-like_dom_sf"/>
</dbReference>
<comment type="subcellular location">
    <subcellularLocation>
        <location evidence="1">Secreted</location>
        <location evidence="1">Extracellular space</location>
        <location evidence="1">Extracellular matrix</location>
    </subcellularLocation>
</comment>
<dbReference type="InterPro" id="IPR001881">
    <property type="entry name" value="EGF-like_Ca-bd_dom"/>
</dbReference>
<proteinExistence type="inferred from homology"/>
<feature type="disulfide bond" evidence="17">
    <location>
        <begin position="1666"/>
        <end position="1693"/>
    </location>
</feature>
<dbReference type="FunFam" id="3.10.100.10:FF:000011">
    <property type="entry name" value="Aggrecan core protein"/>
    <property type="match status" value="1"/>
</dbReference>
<evidence type="ECO:0000256" key="1">
    <source>
        <dbReference type="ARBA" id="ARBA00004498"/>
    </source>
</evidence>
<dbReference type="OrthoDB" id="5860362at2759"/>
<evidence type="ECO:0000256" key="8">
    <source>
        <dbReference type="ARBA" id="ARBA00022974"/>
    </source>
</evidence>
<organism evidence="26 27">
    <name type="scientific">Hymenochirus boettgeri</name>
    <name type="common">Congo dwarf clawed frog</name>
    <dbReference type="NCBI Taxonomy" id="247094"/>
    <lineage>
        <taxon>Eukaryota</taxon>
        <taxon>Metazoa</taxon>
        <taxon>Chordata</taxon>
        <taxon>Craniata</taxon>
        <taxon>Vertebrata</taxon>
        <taxon>Euteleostomi</taxon>
        <taxon>Amphibia</taxon>
        <taxon>Batrachia</taxon>
        <taxon>Anura</taxon>
        <taxon>Pipoidea</taxon>
        <taxon>Pipidae</taxon>
        <taxon>Pipinae</taxon>
        <taxon>Hymenochirus</taxon>
    </lineage>
</organism>
<dbReference type="InterPro" id="IPR000742">
    <property type="entry name" value="EGF"/>
</dbReference>
<feature type="disulfide bond" evidence="16">
    <location>
        <begin position="1456"/>
        <end position="1465"/>
    </location>
</feature>